<accession>A0A3D9UQN8</accession>
<dbReference type="InterPro" id="IPR028098">
    <property type="entry name" value="Glyco_trans_4-like_N"/>
</dbReference>
<dbReference type="PANTHER" id="PTHR12526:SF624">
    <property type="entry name" value="BLR6297 PROTEIN"/>
    <property type="match status" value="1"/>
</dbReference>
<dbReference type="PANTHER" id="PTHR12526">
    <property type="entry name" value="GLYCOSYLTRANSFERASE"/>
    <property type="match status" value="1"/>
</dbReference>
<gene>
    <name evidence="4" type="ORF">DFJ65_2711</name>
</gene>
<evidence type="ECO:0000313" key="4">
    <source>
        <dbReference type="EMBL" id="REF31639.1"/>
    </source>
</evidence>
<evidence type="ECO:0000259" key="3">
    <source>
        <dbReference type="Pfam" id="PF13579"/>
    </source>
</evidence>
<organism evidence="4 5">
    <name type="scientific">Calidifontibacter indicus</name>
    <dbReference type="NCBI Taxonomy" id="419650"/>
    <lineage>
        <taxon>Bacteria</taxon>
        <taxon>Bacillati</taxon>
        <taxon>Actinomycetota</taxon>
        <taxon>Actinomycetes</taxon>
        <taxon>Micrococcales</taxon>
        <taxon>Dermacoccaceae</taxon>
        <taxon>Calidifontibacter</taxon>
    </lineage>
</organism>
<keyword evidence="1" id="KW-0328">Glycosyltransferase</keyword>
<dbReference type="Pfam" id="PF13579">
    <property type="entry name" value="Glyco_trans_4_4"/>
    <property type="match status" value="1"/>
</dbReference>
<dbReference type="SUPFAM" id="SSF53756">
    <property type="entry name" value="UDP-Glycosyltransferase/glycogen phosphorylase"/>
    <property type="match status" value="1"/>
</dbReference>
<dbReference type="GO" id="GO:0016757">
    <property type="term" value="F:glycosyltransferase activity"/>
    <property type="evidence" value="ECO:0007669"/>
    <property type="project" value="UniProtKB-KW"/>
</dbReference>
<evidence type="ECO:0000256" key="2">
    <source>
        <dbReference type="ARBA" id="ARBA00022679"/>
    </source>
</evidence>
<keyword evidence="2 4" id="KW-0808">Transferase</keyword>
<name>A0A3D9UQN8_9MICO</name>
<evidence type="ECO:0000313" key="5">
    <source>
        <dbReference type="Proteomes" id="UP000256253"/>
    </source>
</evidence>
<proteinExistence type="predicted"/>
<dbReference type="Pfam" id="PF13692">
    <property type="entry name" value="Glyco_trans_1_4"/>
    <property type="match status" value="1"/>
</dbReference>
<sequence>MLIVVQNLPVPLDRRVWLECAALTNRGYTVSVICPKGPHDPSYEQLEGVHIYRYKPAPEAEGLAGYAWEFGYSWVRTAALSVKVWRRDRFDVFQACNPPDTYWLLAQLWRLRRVLFVFDHHDLNVELFVSRFGEPHGLLKKLEYRGLQWLERRTLRSADRVISTNDSYRSIAMERGGRRPWEVTVVRSGPDTDQMRPIYPVSPRRPDQIRLVYLGIMGPQDGVDQVLLVMDELVHRRGRSDIRATLMGFGDCLQQLRAQATELRLDPYVTFTGRVDKVAIAEHLSGADIGLGPDLCTPLNDLSTMNKTMEYMAYGLPSVSYDLTETRISGGEAVSYVPSGDILSFADAVEKLADDHVLRRQMGRTARLRVVTSLDWRPSAEAYVHVFDELTGFCRPGPAVPMSRRLPDRDPHGREFVSLDDKAEFNRYLSERCAP</sequence>
<comment type="caution">
    <text evidence="4">The sequence shown here is derived from an EMBL/GenBank/DDBJ whole genome shotgun (WGS) entry which is preliminary data.</text>
</comment>
<evidence type="ECO:0000256" key="1">
    <source>
        <dbReference type="ARBA" id="ARBA00022676"/>
    </source>
</evidence>
<feature type="domain" description="Glycosyltransferase subfamily 4-like N-terminal" evidence="3">
    <location>
        <begin position="15"/>
        <end position="188"/>
    </location>
</feature>
<dbReference type="Gene3D" id="3.40.50.2000">
    <property type="entry name" value="Glycogen Phosphorylase B"/>
    <property type="match status" value="2"/>
</dbReference>
<dbReference type="AlphaFoldDB" id="A0A3D9UQN8"/>
<dbReference type="EMBL" id="QTUA01000001">
    <property type="protein sequence ID" value="REF31639.1"/>
    <property type="molecule type" value="Genomic_DNA"/>
</dbReference>
<reference evidence="4 5" key="1">
    <citation type="submission" date="2018-08" db="EMBL/GenBank/DDBJ databases">
        <title>Sequencing the genomes of 1000 actinobacteria strains.</title>
        <authorList>
            <person name="Klenk H.-P."/>
        </authorList>
    </citation>
    <scope>NUCLEOTIDE SEQUENCE [LARGE SCALE GENOMIC DNA]</scope>
    <source>
        <strain evidence="4 5">DSM 22967</strain>
    </source>
</reference>
<dbReference type="CDD" id="cd03794">
    <property type="entry name" value="GT4_WbuB-like"/>
    <property type="match status" value="1"/>
</dbReference>
<protein>
    <submittedName>
        <fullName evidence="4">Glycosyltransferase involved in cell wall biosynthesis</fullName>
    </submittedName>
</protein>
<keyword evidence="5" id="KW-1185">Reference proteome</keyword>
<dbReference type="Proteomes" id="UP000256253">
    <property type="component" value="Unassembled WGS sequence"/>
</dbReference>